<dbReference type="PRINTS" id="PR00344">
    <property type="entry name" value="BCTRLSENSOR"/>
</dbReference>
<feature type="transmembrane region" description="Helical" evidence="7">
    <location>
        <begin position="75"/>
        <end position="97"/>
    </location>
</feature>
<comment type="catalytic activity">
    <reaction evidence="1">
        <text>ATP + protein L-histidine = ADP + protein N-phospho-L-histidine.</text>
        <dbReference type="EC" id="2.7.13.3"/>
    </reaction>
</comment>
<protein>
    <recommendedName>
        <fullName evidence="2">histidine kinase</fullName>
        <ecNumber evidence="2">2.7.13.3</ecNumber>
    </recommendedName>
</protein>
<dbReference type="InterPro" id="IPR050351">
    <property type="entry name" value="BphY/WalK/GraS-like"/>
</dbReference>
<dbReference type="SMART" id="SM00387">
    <property type="entry name" value="HATPase_c"/>
    <property type="match status" value="1"/>
</dbReference>
<gene>
    <name evidence="9" type="ORF">ACFOW1_04770</name>
</gene>
<dbReference type="Pfam" id="PF02518">
    <property type="entry name" value="HATPase_c"/>
    <property type="match status" value="1"/>
</dbReference>
<evidence type="ECO:0000256" key="5">
    <source>
        <dbReference type="ARBA" id="ARBA00022777"/>
    </source>
</evidence>
<dbReference type="EMBL" id="JBHSDC010000003">
    <property type="protein sequence ID" value="MFC4231190.1"/>
    <property type="molecule type" value="Genomic_DNA"/>
</dbReference>
<evidence type="ECO:0000256" key="7">
    <source>
        <dbReference type="SAM" id="Phobius"/>
    </source>
</evidence>
<accession>A0ABV8PWN7</accession>
<dbReference type="CDD" id="cd00082">
    <property type="entry name" value="HisKA"/>
    <property type="match status" value="1"/>
</dbReference>
<dbReference type="PANTHER" id="PTHR45453">
    <property type="entry name" value="PHOSPHATE REGULON SENSOR PROTEIN PHOR"/>
    <property type="match status" value="1"/>
</dbReference>
<evidence type="ECO:0000313" key="9">
    <source>
        <dbReference type="EMBL" id="MFC4231190.1"/>
    </source>
</evidence>
<comment type="caution">
    <text evidence="9">The sequence shown here is derived from an EMBL/GenBank/DDBJ whole genome shotgun (WGS) entry which is preliminary data.</text>
</comment>
<dbReference type="Pfam" id="PF00512">
    <property type="entry name" value="HisKA"/>
    <property type="match status" value="1"/>
</dbReference>
<evidence type="ECO:0000259" key="8">
    <source>
        <dbReference type="PROSITE" id="PS50109"/>
    </source>
</evidence>
<dbReference type="PANTHER" id="PTHR45453:SF1">
    <property type="entry name" value="PHOSPHATE REGULON SENSOR PROTEIN PHOR"/>
    <property type="match status" value="1"/>
</dbReference>
<evidence type="ECO:0000256" key="2">
    <source>
        <dbReference type="ARBA" id="ARBA00012438"/>
    </source>
</evidence>
<keyword evidence="4" id="KW-0808">Transferase</keyword>
<dbReference type="SUPFAM" id="SSF55874">
    <property type="entry name" value="ATPase domain of HSP90 chaperone/DNA topoisomerase II/histidine kinase"/>
    <property type="match status" value="1"/>
</dbReference>
<dbReference type="InterPro" id="IPR036890">
    <property type="entry name" value="HATPase_C_sf"/>
</dbReference>
<keyword evidence="6" id="KW-0902">Two-component regulatory system</keyword>
<keyword evidence="7" id="KW-0472">Membrane</keyword>
<dbReference type="InterPro" id="IPR003661">
    <property type="entry name" value="HisK_dim/P_dom"/>
</dbReference>
<dbReference type="Proteomes" id="UP001595906">
    <property type="component" value="Unassembled WGS sequence"/>
</dbReference>
<dbReference type="PROSITE" id="PS50109">
    <property type="entry name" value="HIS_KIN"/>
    <property type="match status" value="1"/>
</dbReference>
<sequence>MSVFSAKKKLVLITVVYWVLLLYMIAALVWWFIALQNQNALMANMRLAEINKDDPAYSQKIATIEDSKTRKTAQYIGEGATFFALIVLGAVFVFNAVRKQIRLSQQQQNFMMAITHELKTPIAVTKLNLETLQRRQLREDTQQKLIKNTLQETNRLNSLCNNILLASQLEAGLNTTSQQEINLSELVESAVKDYAMRFSDRKIVSNIDESIYIQGEEILIEMLVNNLIENALKYSAKTGVVTICLKENTDAVLLQVIDEGIGITEIDKKRIFDKFYRAGDENVRDTKGTGLGLYLCKKIVQGHHGTISVINNQPQGSIFTVSFNV</sequence>
<dbReference type="Gene3D" id="1.10.287.130">
    <property type="match status" value="1"/>
</dbReference>
<evidence type="ECO:0000256" key="1">
    <source>
        <dbReference type="ARBA" id="ARBA00000085"/>
    </source>
</evidence>
<keyword evidence="5 9" id="KW-0418">Kinase</keyword>
<evidence type="ECO:0000256" key="6">
    <source>
        <dbReference type="ARBA" id="ARBA00023012"/>
    </source>
</evidence>
<dbReference type="RefSeq" id="WP_379012577.1">
    <property type="nucleotide sequence ID" value="NZ_JBHSDC010000003.1"/>
</dbReference>
<keyword evidence="10" id="KW-1185">Reference proteome</keyword>
<keyword evidence="7" id="KW-1133">Transmembrane helix</keyword>
<dbReference type="CDD" id="cd00075">
    <property type="entry name" value="HATPase"/>
    <property type="match status" value="1"/>
</dbReference>
<dbReference type="InterPro" id="IPR003594">
    <property type="entry name" value="HATPase_dom"/>
</dbReference>
<keyword evidence="3" id="KW-0597">Phosphoprotein</keyword>
<dbReference type="InterPro" id="IPR036097">
    <property type="entry name" value="HisK_dim/P_sf"/>
</dbReference>
<dbReference type="GO" id="GO:0016301">
    <property type="term" value="F:kinase activity"/>
    <property type="evidence" value="ECO:0007669"/>
    <property type="project" value="UniProtKB-KW"/>
</dbReference>
<dbReference type="SMART" id="SM00388">
    <property type="entry name" value="HisKA"/>
    <property type="match status" value="1"/>
</dbReference>
<feature type="transmembrane region" description="Helical" evidence="7">
    <location>
        <begin position="12"/>
        <end position="33"/>
    </location>
</feature>
<reference evidence="10" key="1">
    <citation type="journal article" date="2019" name="Int. J. Syst. Evol. Microbiol.">
        <title>The Global Catalogue of Microorganisms (GCM) 10K type strain sequencing project: providing services to taxonomists for standard genome sequencing and annotation.</title>
        <authorList>
            <consortium name="The Broad Institute Genomics Platform"/>
            <consortium name="The Broad Institute Genome Sequencing Center for Infectious Disease"/>
            <person name="Wu L."/>
            <person name="Ma J."/>
        </authorList>
    </citation>
    <scope>NUCLEOTIDE SEQUENCE [LARGE SCALE GENOMIC DNA]</scope>
    <source>
        <strain evidence="10">CECT 8010</strain>
    </source>
</reference>
<evidence type="ECO:0000313" key="10">
    <source>
        <dbReference type="Proteomes" id="UP001595906"/>
    </source>
</evidence>
<name>A0ABV8PWN7_9BACT</name>
<dbReference type="Gene3D" id="3.30.565.10">
    <property type="entry name" value="Histidine kinase-like ATPase, C-terminal domain"/>
    <property type="match status" value="1"/>
</dbReference>
<organism evidence="9 10">
    <name type="scientific">Parasediminibacterium paludis</name>
    <dbReference type="NCBI Taxonomy" id="908966"/>
    <lineage>
        <taxon>Bacteria</taxon>
        <taxon>Pseudomonadati</taxon>
        <taxon>Bacteroidota</taxon>
        <taxon>Chitinophagia</taxon>
        <taxon>Chitinophagales</taxon>
        <taxon>Chitinophagaceae</taxon>
        <taxon>Parasediminibacterium</taxon>
    </lineage>
</organism>
<evidence type="ECO:0000256" key="3">
    <source>
        <dbReference type="ARBA" id="ARBA00022553"/>
    </source>
</evidence>
<dbReference type="SUPFAM" id="SSF47384">
    <property type="entry name" value="Homodimeric domain of signal transducing histidine kinase"/>
    <property type="match status" value="1"/>
</dbReference>
<keyword evidence="7" id="KW-0812">Transmembrane</keyword>
<feature type="domain" description="Histidine kinase" evidence="8">
    <location>
        <begin position="113"/>
        <end position="325"/>
    </location>
</feature>
<dbReference type="InterPro" id="IPR005467">
    <property type="entry name" value="His_kinase_dom"/>
</dbReference>
<dbReference type="EC" id="2.7.13.3" evidence="2"/>
<dbReference type="InterPro" id="IPR004358">
    <property type="entry name" value="Sig_transdc_His_kin-like_C"/>
</dbReference>
<proteinExistence type="predicted"/>
<evidence type="ECO:0000256" key="4">
    <source>
        <dbReference type="ARBA" id="ARBA00022679"/>
    </source>
</evidence>